<dbReference type="EMBL" id="VFML01000001">
    <property type="protein sequence ID" value="TQJ05941.1"/>
    <property type="molecule type" value="Genomic_DNA"/>
</dbReference>
<evidence type="ECO:0000256" key="1">
    <source>
        <dbReference type="SAM" id="MobiDB-lite"/>
    </source>
</evidence>
<dbReference type="Pfam" id="PF18181">
    <property type="entry name" value="SLATT_1"/>
    <property type="match status" value="1"/>
</dbReference>
<dbReference type="InterPro" id="IPR041116">
    <property type="entry name" value="SLATT_3"/>
</dbReference>
<feature type="domain" description="SMODS and SLOG-associating 2TM effector" evidence="3">
    <location>
        <begin position="184"/>
        <end position="305"/>
    </location>
</feature>
<keyword evidence="2" id="KW-0812">Transmembrane</keyword>
<protein>
    <submittedName>
        <fullName evidence="5">Uncharacterized protein DUF4231</fullName>
    </submittedName>
</protein>
<keyword evidence="6" id="KW-1185">Reference proteome</keyword>
<comment type="caution">
    <text evidence="5">The sequence shown here is derived from an EMBL/GenBank/DDBJ whole genome shotgun (WGS) entry which is preliminary data.</text>
</comment>
<feature type="region of interest" description="Disordered" evidence="1">
    <location>
        <begin position="1"/>
        <end position="21"/>
    </location>
</feature>
<dbReference type="Pfam" id="PF18184">
    <property type="entry name" value="SLATT_3"/>
    <property type="match status" value="1"/>
</dbReference>
<name>A0A542DS33_AMYCI</name>
<dbReference type="Proteomes" id="UP000320876">
    <property type="component" value="Unassembled WGS sequence"/>
</dbReference>
<feature type="transmembrane region" description="Helical" evidence="2">
    <location>
        <begin position="50"/>
        <end position="70"/>
    </location>
</feature>
<evidence type="ECO:0000259" key="3">
    <source>
        <dbReference type="Pfam" id="PF18181"/>
    </source>
</evidence>
<reference evidence="5 6" key="1">
    <citation type="submission" date="2019-06" db="EMBL/GenBank/DDBJ databases">
        <title>Sequencing the genomes of 1000 actinobacteria strains.</title>
        <authorList>
            <person name="Klenk H.-P."/>
        </authorList>
    </citation>
    <scope>NUCLEOTIDE SEQUENCE [LARGE SCALE GENOMIC DNA]</scope>
    <source>
        <strain evidence="5 6">DSM 45679</strain>
    </source>
</reference>
<dbReference type="NCBIfam" id="NF033634">
    <property type="entry name" value="SLATT_1"/>
    <property type="match status" value="1"/>
</dbReference>
<accession>A0A542DS33</accession>
<feature type="transmembrane region" description="Helical" evidence="2">
    <location>
        <begin position="76"/>
        <end position="96"/>
    </location>
</feature>
<proteinExistence type="predicted"/>
<dbReference type="InterPro" id="IPR040884">
    <property type="entry name" value="SLATT_1"/>
</dbReference>
<dbReference type="AlphaFoldDB" id="A0A542DS33"/>
<sequence length="311" mass="33296">MSRGARTPLRKTRDVTTNNTGLTGDDYPGLFQAADAASGRGQRSYLRASGARLLLAVLAAAAAAFTVRIGSKGIDIAAVVTALAFVGALIVDIAVLRAQPSRTWYQGRALAESAKTLTWRYAVGASPFPLSLTADDADRLFLQRIRALQGDLPQVPMVPNRSGTISDRMRRLREGALDERRSAYLSGRIHDQQRWYADKAEHHRRRASVLRRAGLALELVGVTAALAKAFGAVDIDLAGIVAAAVSGLAAWSSANQYTATATAYAVATNELSVIGDLLTRDMPEPEWSATVADAEEAISREHTMWRASHGG</sequence>
<organism evidence="5 6">
    <name type="scientific">Amycolatopsis cihanbeyliensis</name>
    <dbReference type="NCBI Taxonomy" id="1128664"/>
    <lineage>
        <taxon>Bacteria</taxon>
        <taxon>Bacillati</taxon>
        <taxon>Actinomycetota</taxon>
        <taxon>Actinomycetes</taxon>
        <taxon>Pseudonocardiales</taxon>
        <taxon>Pseudonocardiaceae</taxon>
        <taxon>Amycolatopsis</taxon>
    </lineage>
</organism>
<dbReference type="NCBIfam" id="NF033610">
    <property type="entry name" value="SLATT_3"/>
    <property type="match status" value="1"/>
</dbReference>
<keyword evidence="2" id="KW-1133">Transmembrane helix</keyword>
<evidence type="ECO:0000256" key="2">
    <source>
        <dbReference type="SAM" id="Phobius"/>
    </source>
</evidence>
<gene>
    <name evidence="5" type="ORF">FB471_5790</name>
</gene>
<evidence type="ECO:0000313" key="5">
    <source>
        <dbReference type="EMBL" id="TQJ05941.1"/>
    </source>
</evidence>
<evidence type="ECO:0000259" key="4">
    <source>
        <dbReference type="Pfam" id="PF18184"/>
    </source>
</evidence>
<feature type="domain" description="SMODS and SLOG-associating 2TM effector" evidence="4">
    <location>
        <begin position="28"/>
        <end position="181"/>
    </location>
</feature>
<evidence type="ECO:0000313" key="6">
    <source>
        <dbReference type="Proteomes" id="UP000320876"/>
    </source>
</evidence>
<keyword evidence="2" id="KW-0472">Membrane</keyword>